<sequence>MYYYYYYTYTYIYLYIRQIDDRFIVSRRTGSATNIEIRTTKRYRRCQNIRDDKNILNLYCTPYVNFFPEPPALPTAPPPPTAIYSSQTQPFYLHESQMRASFANRYAYLVKRNVERISKDY</sequence>
<comment type="caution">
    <text evidence="1">The sequence shown here is derived from an EMBL/GenBank/DDBJ whole genome shotgun (WGS) entry which is preliminary data.</text>
</comment>
<reference evidence="1 2" key="1">
    <citation type="submission" date="2023-03" db="EMBL/GenBank/DDBJ databases">
        <title>High recombination rates correlate with genetic variation in Cardiocondyla obscurior ants.</title>
        <authorList>
            <person name="Errbii M."/>
        </authorList>
    </citation>
    <scope>NUCLEOTIDE SEQUENCE [LARGE SCALE GENOMIC DNA]</scope>
    <source>
        <strain evidence="1">Alpha-2009</strain>
        <tissue evidence="1">Whole body</tissue>
    </source>
</reference>
<dbReference type="AlphaFoldDB" id="A0AAW2FYF5"/>
<gene>
    <name evidence="1" type="ORF">PUN28_009559</name>
</gene>
<evidence type="ECO:0000313" key="1">
    <source>
        <dbReference type="EMBL" id="KAL0119010.1"/>
    </source>
</evidence>
<evidence type="ECO:0000313" key="2">
    <source>
        <dbReference type="Proteomes" id="UP001430953"/>
    </source>
</evidence>
<organism evidence="1 2">
    <name type="scientific">Cardiocondyla obscurior</name>
    <dbReference type="NCBI Taxonomy" id="286306"/>
    <lineage>
        <taxon>Eukaryota</taxon>
        <taxon>Metazoa</taxon>
        <taxon>Ecdysozoa</taxon>
        <taxon>Arthropoda</taxon>
        <taxon>Hexapoda</taxon>
        <taxon>Insecta</taxon>
        <taxon>Pterygota</taxon>
        <taxon>Neoptera</taxon>
        <taxon>Endopterygota</taxon>
        <taxon>Hymenoptera</taxon>
        <taxon>Apocrita</taxon>
        <taxon>Aculeata</taxon>
        <taxon>Formicoidea</taxon>
        <taxon>Formicidae</taxon>
        <taxon>Myrmicinae</taxon>
        <taxon>Cardiocondyla</taxon>
    </lineage>
</organism>
<name>A0AAW2FYF5_9HYME</name>
<proteinExistence type="predicted"/>
<accession>A0AAW2FYF5</accession>
<dbReference type="EMBL" id="JADYXP020000008">
    <property type="protein sequence ID" value="KAL0119010.1"/>
    <property type="molecule type" value="Genomic_DNA"/>
</dbReference>
<keyword evidence="2" id="KW-1185">Reference proteome</keyword>
<dbReference type="Proteomes" id="UP001430953">
    <property type="component" value="Unassembled WGS sequence"/>
</dbReference>
<protein>
    <submittedName>
        <fullName evidence="1">Uncharacterized protein</fullName>
    </submittedName>
</protein>